<feature type="non-terminal residue" evidence="2">
    <location>
        <position position="1"/>
    </location>
</feature>
<keyword evidence="1" id="KW-0472">Membrane</keyword>
<name>X1BK11_9ZZZZ</name>
<dbReference type="EMBL" id="BART01009828">
    <property type="protein sequence ID" value="GAG81507.1"/>
    <property type="molecule type" value="Genomic_DNA"/>
</dbReference>
<feature type="transmembrane region" description="Helical" evidence="1">
    <location>
        <begin position="198"/>
        <end position="219"/>
    </location>
</feature>
<keyword evidence="1" id="KW-0812">Transmembrane</keyword>
<feature type="transmembrane region" description="Helical" evidence="1">
    <location>
        <begin position="167"/>
        <end position="192"/>
    </location>
</feature>
<feature type="non-terminal residue" evidence="2">
    <location>
        <position position="353"/>
    </location>
</feature>
<protein>
    <submittedName>
        <fullName evidence="2">Uncharacterized protein</fullName>
    </submittedName>
</protein>
<evidence type="ECO:0000313" key="2">
    <source>
        <dbReference type="EMBL" id="GAG81507.1"/>
    </source>
</evidence>
<evidence type="ECO:0000256" key="1">
    <source>
        <dbReference type="SAM" id="Phobius"/>
    </source>
</evidence>
<comment type="caution">
    <text evidence="2">The sequence shown here is derived from an EMBL/GenBank/DDBJ whole genome shotgun (WGS) entry which is preliminary data.</text>
</comment>
<dbReference type="AlphaFoldDB" id="X1BK11"/>
<feature type="transmembrane region" description="Helical" evidence="1">
    <location>
        <begin position="126"/>
        <end position="155"/>
    </location>
</feature>
<accession>X1BK11</accession>
<sequence length="353" mass="40183">QSEQLHKTPLYTEEEGLFEFYSIDRNGNMVEDQCGDTDFVFIRYDILPQDAMRILNSLLMCAVNESIDENNNTITTIAKIFDYVSTKLNGTKAVFMNLPQSVLSLIPWVSNFVNSNFGTPPKTLNFWGIFLIFVVSIVFPLVGLVVTIFITAALFSSIFEKIVEQIGLAILTFLAKLLWILIRVALIIFFFIVLAIEVITIVPLFLAMGIGLSIFSWFLDMNINFGVNCIPLYAQDTRIGHVGIDIKGSDFILEAWVKWIYWAFFDLFIPYVDMNLEMDPNSPLLQPPEDSSSGIGTFLTCGYDQINEYVFNFHTIYWDTPYNTPPEYVILTLLSPSGNMYNYSMDVSPEGYK</sequence>
<proteinExistence type="predicted"/>
<organism evidence="2">
    <name type="scientific">marine sediment metagenome</name>
    <dbReference type="NCBI Taxonomy" id="412755"/>
    <lineage>
        <taxon>unclassified sequences</taxon>
        <taxon>metagenomes</taxon>
        <taxon>ecological metagenomes</taxon>
    </lineage>
</organism>
<reference evidence="2" key="1">
    <citation type="journal article" date="2014" name="Front. Microbiol.">
        <title>High frequency of phylogenetically diverse reductive dehalogenase-homologous genes in deep subseafloor sedimentary metagenomes.</title>
        <authorList>
            <person name="Kawai M."/>
            <person name="Futagami T."/>
            <person name="Toyoda A."/>
            <person name="Takaki Y."/>
            <person name="Nishi S."/>
            <person name="Hori S."/>
            <person name="Arai W."/>
            <person name="Tsubouchi T."/>
            <person name="Morono Y."/>
            <person name="Uchiyama I."/>
            <person name="Ito T."/>
            <person name="Fujiyama A."/>
            <person name="Inagaki F."/>
            <person name="Takami H."/>
        </authorList>
    </citation>
    <scope>NUCLEOTIDE SEQUENCE</scope>
    <source>
        <strain evidence="2">Expedition CK06-06</strain>
    </source>
</reference>
<gene>
    <name evidence="2" type="ORF">S01H4_21647</name>
</gene>
<keyword evidence="1" id="KW-1133">Transmembrane helix</keyword>